<reference evidence="7 8" key="1">
    <citation type="submission" date="2020-05" db="EMBL/GenBank/DDBJ databases">
        <title>Streptobacillus felis strain LHL191014123.</title>
        <authorList>
            <person name="Fawzy A."/>
            <person name="Rau J."/>
            <person name="Risse K."/>
            <person name="Schauerte N."/>
            <person name="Geiger C."/>
            <person name="Blom J."/>
            <person name="Imirzalioglu C."/>
            <person name="Falgenhauer J."/>
            <person name="Bach A."/>
            <person name="Herden C."/>
            <person name="Eisenberg T."/>
        </authorList>
    </citation>
    <scope>NUCLEOTIDE SEQUENCE [LARGE SCALE GENOMIC DNA]</scope>
    <source>
        <strain evidence="7 8">LHL191014123</strain>
    </source>
</reference>
<keyword evidence="2 5" id="KW-0889">Transcription antitermination</keyword>
<dbReference type="SUPFAM" id="SSF82679">
    <property type="entry name" value="N-utilization substance G protein NusG, N-terminal domain"/>
    <property type="match status" value="1"/>
</dbReference>
<evidence type="ECO:0000256" key="5">
    <source>
        <dbReference type="HAMAP-Rule" id="MF_00948"/>
    </source>
</evidence>
<comment type="caution">
    <text evidence="7">The sequence shown here is derived from an EMBL/GenBank/DDBJ whole genome shotgun (WGS) entry which is preliminary data.</text>
</comment>
<dbReference type="InterPro" id="IPR001062">
    <property type="entry name" value="Transcrpt_antiterm_NusG"/>
</dbReference>
<dbReference type="GO" id="GO:0031564">
    <property type="term" value="P:transcription antitermination"/>
    <property type="evidence" value="ECO:0007669"/>
    <property type="project" value="UniProtKB-UniRule"/>
</dbReference>
<dbReference type="InterPro" id="IPR006645">
    <property type="entry name" value="NGN-like_dom"/>
</dbReference>
<evidence type="ECO:0000259" key="6">
    <source>
        <dbReference type="SMART" id="SM00738"/>
    </source>
</evidence>
<accession>A0A7Z0PGL1</accession>
<gene>
    <name evidence="5" type="primary">nusG</name>
    <name evidence="7" type="ORF">HP397_03405</name>
</gene>
<dbReference type="CDD" id="cd06091">
    <property type="entry name" value="KOW_NusG"/>
    <property type="match status" value="1"/>
</dbReference>
<dbReference type="Gene3D" id="3.30.70.940">
    <property type="entry name" value="NusG, N-terminal domain"/>
    <property type="match status" value="1"/>
</dbReference>
<dbReference type="EMBL" id="JABMKT010000014">
    <property type="protein sequence ID" value="NYV27870.1"/>
    <property type="molecule type" value="Genomic_DNA"/>
</dbReference>
<evidence type="ECO:0000256" key="2">
    <source>
        <dbReference type="ARBA" id="ARBA00022814"/>
    </source>
</evidence>
<dbReference type="OrthoDB" id="9809075at2"/>
<dbReference type="CDD" id="cd09891">
    <property type="entry name" value="NGN_Bact_1"/>
    <property type="match status" value="1"/>
</dbReference>
<evidence type="ECO:0000313" key="8">
    <source>
        <dbReference type="Proteomes" id="UP000526184"/>
    </source>
</evidence>
<dbReference type="RefSeq" id="WP_067322012.1">
    <property type="nucleotide sequence ID" value="NZ_CBCRWS010000019.1"/>
</dbReference>
<dbReference type="Pfam" id="PF02357">
    <property type="entry name" value="NusG"/>
    <property type="match status" value="1"/>
</dbReference>
<keyword evidence="8" id="KW-1185">Reference proteome</keyword>
<dbReference type="InterPro" id="IPR036735">
    <property type="entry name" value="NGN_dom_sf"/>
</dbReference>
<feature type="domain" description="NusG-like N-terminal" evidence="6">
    <location>
        <begin position="9"/>
        <end position="130"/>
    </location>
</feature>
<keyword evidence="3 5" id="KW-0805">Transcription regulation</keyword>
<sequence length="190" mass="21944">MIIENKECVKKWYIIHTYSGYEKKVKTDLEKRIMSENLNDKVFRILVPEEKVFEEKKGKMIPVFRKIFPSYVLIEMLATREATEDSVSYRVDSKAWYIIRNTNGVTGFVGVGSDPLPMDEKEVEDIFNKMSNDDLQEKVDYEIGDYVKTTDGVEGTVEHIDYIAKQVKIVIQVGSRPTTLTLGLNEVTKF</sequence>
<comment type="similarity">
    <text evidence="5">Belongs to the NusG family.</text>
</comment>
<dbReference type="Proteomes" id="UP000526184">
    <property type="component" value="Unassembled WGS sequence"/>
</dbReference>
<dbReference type="GO" id="GO:0006353">
    <property type="term" value="P:DNA-templated transcription termination"/>
    <property type="evidence" value="ECO:0007669"/>
    <property type="project" value="UniProtKB-UniRule"/>
</dbReference>
<dbReference type="AlphaFoldDB" id="A0A7Z0PGL1"/>
<evidence type="ECO:0000256" key="3">
    <source>
        <dbReference type="ARBA" id="ARBA00023015"/>
    </source>
</evidence>
<dbReference type="GO" id="GO:0006354">
    <property type="term" value="P:DNA-templated transcription elongation"/>
    <property type="evidence" value="ECO:0007669"/>
    <property type="project" value="UniProtKB-UniRule"/>
</dbReference>
<dbReference type="GO" id="GO:0005829">
    <property type="term" value="C:cytosol"/>
    <property type="evidence" value="ECO:0007669"/>
    <property type="project" value="TreeGrafter"/>
</dbReference>
<protein>
    <recommendedName>
        <fullName evidence="5">Transcription termination/antitermination protein NusG</fullName>
    </recommendedName>
</protein>
<organism evidence="7 8">
    <name type="scientific">Streptobacillus felis</name>
    <dbReference type="NCBI Taxonomy" id="1384509"/>
    <lineage>
        <taxon>Bacteria</taxon>
        <taxon>Fusobacteriati</taxon>
        <taxon>Fusobacteriota</taxon>
        <taxon>Fusobacteriia</taxon>
        <taxon>Fusobacteriales</taxon>
        <taxon>Leptotrichiaceae</taxon>
        <taxon>Streptobacillus</taxon>
    </lineage>
</organism>
<dbReference type="PANTHER" id="PTHR30265:SF2">
    <property type="entry name" value="TRANSCRIPTION TERMINATION_ANTITERMINATION PROTEIN NUSG"/>
    <property type="match status" value="1"/>
</dbReference>
<dbReference type="HAMAP" id="MF_00948">
    <property type="entry name" value="NusG"/>
    <property type="match status" value="1"/>
</dbReference>
<evidence type="ECO:0000313" key="7">
    <source>
        <dbReference type="EMBL" id="NYV27870.1"/>
    </source>
</evidence>
<dbReference type="PANTHER" id="PTHR30265">
    <property type="entry name" value="RHO-INTERACTING TRANSCRIPTION TERMINATION FACTOR NUSG"/>
    <property type="match status" value="1"/>
</dbReference>
<evidence type="ECO:0000256" key="1">
    <source>
        <dbReference type="ARBA" id="ARBA00022472"/>
    </source>
</evidence>
<comment type="function">
    <text evidence="5">Participates in transcription elongation, termination and antitermination.</text>
</comment>
<keyword evidence="4 5" id="KW-0804">Transcription</keyword>
<keyword evidence="1 5" id="KW-0806">Transcription termination</keyword>
<dbReference type="GO" id="GO:0032784">
    <property type="term" value="P:regulation of DNA-templated transcription elongation"/>
    <property type="evidence" value="ECO:0007669"/>
    <property type="project" value="InterPro"/>
</dbReference>
<dbReference type="SMART" id="SM00738">
    <property type="entry name" value="NGN"/>
    <property type="match status" value="1"/>
</dbReference>
<name>A0A7Z0PGL1_9FUSO</name>
<evidence type="ECO:0000256" key="4">
    <source>
        <dbReference type="ARBA" id="ARBA00023163"/>
    </source>
</evidence>
<dbReference type="InterPro" id="IPR047050">
    <property type="entry name" value="NGN"/>
</dbReference>
<proteinExistence type="inferred from homology"/>
<dbReference type="InterPro" id="IPR043425">
    <property type="entry name" value="NusG-like"/>
</dbReference>